<accession>A0A0K2T8Y0</accession>
<protein>
    <submittedName>
        <fullName evidence="1">Uncharacterized protein</fullName>
    </submittedName>
</protein>
<organism evidence="1">
    <name type="scientific">Lepeophtheirus salmonis</name>
    <name type="common">Salmon louse</name>
    <name type="synonym">Caligus salmonis</name>
    <dbReference type="NCBI Taxonomy" id="72036"/>
    <lineage>
        <taxon>Eukaryota</taxon>
        <taxon>Metazoa</taxon>
        <taxon>Ecdysozoa</taxon>
        <taxon>Arthropoda</taxon>
        <taxon>Crustacea</taxon>
        <taxon>Multicrustacea</taxon>
        <taxon>Hexanauplia</taxon>
        <taxon>Copepoda</taxon>
        <taxon>Siphonostomatoida</taxon>
        <taxon>Caligidae</taxon>
        <taxon>Lepeophtheirus</taxon>
    </lineage>
</organism>
<name>A0A0K2T8Y0_LEPSM</name>
<dbReference type="AlphaFoldDB" id="A0A0K2T8Y0"/>
<dbReference type="EMBL" id="HACA01004550">
    <property type="protein sequence ID" value="CDW21911.1"/>
    <property type="molecule type" value="Transcribed_RNA"/>
</dbReference>
<proteinExistence type="predicted"/>
<sequence length="30" mass="3649">MKFKTDISRILLCSNIHFLLSKERLFNAYF</sequence>
<evidence type="ECO:0000313" key="1">
    <source>
        <dbReference type="EMBL" id="CDW21911.1"/>
    </source>
</evidence>
<reference evidence="1" key="1">
    <citation type="submission" date="2014-05" db="EMBL/GenBank/DDBJ databases">
        <authorList>
            <person name="Chronopoulou M."/>
        </authorList>
    </citation>
    <scope>NUCLEOTIDE SEQUENCE</scope>
    <source>
        <tissue evidence="1">Whole organism</tissue>
    </source>
</reference>